<proteinExistence type="predicted"/>
<dbReference type="Proteomes" id="UP000269221">
    <property type="component" value="Unassembled WGS sequence"/>
</dbReference>
<dbReference type="Pfam" id="PF17921">
    <property type="entry name" value="Integrase_H2C2"/>
    <property type="match status" value="1"/>
</dbReference>
<gene>
    <name evidence="2" type="ORF">DUI87_05011</name>
</gene>
<reference evidence="2 3" key="1">
    <citation type="submission" date="2018-07" db="EMBL/GenBank/DDBJ databases">
        <title>A high quality draft genome assembly of the barn swallow (H. rustica rustica).</title>
        <authorList>
            <person name="Formenti G."/>
            <person name="Chiara M."/>
            <person name="Poveda L."/>
            <person name="Francoijs K.-J."/>
            <person name="Bonisoli-Alquati A."/>
            <person name="Canova L."/>
            <person name="Gianfranceschi L."/>
            <person name="Horner D.S."/>
            <person name="Saino N."/>
        </authorList>
    </citation>
    <scope>NUCLEOTIDE SEQUENCE [LARGE SCALE GENOMIC DNA]</scope>
    <source>
        <strain evidence="2">Chelidonia</strain>
        <tissue evidence="2">Blood</tissue>
    </source>
</reference>
<dbReference type="EMBL" id="QRBI01000097">
    <property type="protein sequence ID" value="RMC18131.1"/>
    <property type="molecule type" value="Genomic_DNA"/>
</dbReference>
<sequence>MFWLLPSCSKTLFLHRLAMVRSGKSGGLHLKQIAYYRRTGEYHPTTLSSERSGIRRAAKKFVFKENKLFYVGKDRKQMRLVIVSDEEKKKVLEKCHKNAAGTHHGISRTLTLVESNYYWTSVTNDVKQWVMLASIARQQRTQPP</sequence>
<evidence type="ECO:0000313" key="3">
    <source>
        <dbReference type="Proteomes" id="UP000269221"/>
    </source>
</evidence>
<dbReference type="OrthoDB" id="413122at2759"/>
<evidence type="ECO:0000259" key="1">
    <source>
        <dbReference type="Pfam" id="PF17921"/>
    </source>
</evidence>
<dbReference type="InterPro" id="IPR041588">
    <property type="entry name" value="Integrase_H2C2"/>
</dbReference>
<comment type="caution">
    <text evidence="2">The sequence shown here is derived from an EMBL/GenBank/DDBJ whole genome shotgun (WGS) entry which is preliminary data.</text>
</comment>
<dbReference type="Gene3D" id="1.10.340.70">
    <property type="match status" value="1"/>
</dbReference>
<evidence type="ECO:0000313" key="2">
    <source>
        <dbReference type="EMBL" id="RMC18131.1"/>
    </source>
</evidence>
<accession>A0A3M0KZL3</accession>
<keyword evidence="3" id="KW-1185">Reference proteome</keyword>
<organism evidence="2 3">
    <name type="scientific">Hirundo rustica rustica</name>
    <dbReference type="NCBI Taxonomy" id="333673"/>
    <lineage>
        <taxon>Eukaryota</taxon>
        <taxon>Metazoa</taxon>
        <taxon>Chordata</taxon>
        <taxon>Craniata</taxon>
        <taxon>Vertebrata</taxon>
        <taxon>Euteleostomi</taxon>
        <taxon>Archelosauria</taxon>
        <taxon>Archosauria</taxon>
        <taxon>Dinosauria</taxon>
        <taxon>Saurischia</taxon>
        <taxon>Theropoda</taxon>
        <taxon>Coelurosauria</taxon>
        <taxon>Aves</taxon>
        <taxon>Neognathae</taxon>
        <taxon>Neoaves</taxon>
        <taxon>Telluraves</taxon>
        <taxon>Australaves</taxon>
        <taxon>Passeriformes</taxon>
        <taxon>Sylvioidea</taxon>
        <taxon>Hirundinidae</taxon>
        <taxon>Hirundo</taxon>
    </lineage>
</organism>
<name>A0A3M0KZL3_HIRRU</name>
<protein>
    <recommendedName>
        <fullName evidence="1">Integrase zinc-binding domain-containing protein</fullName>
    </recommendedName>
</protein>
<dbReference type="STRING" id="333673.A0A3M0KZL3"/>
<feature type="domain" description="Integrase zinc-binding" evidence="1">
    <location>
        <begin position="84"/>
        <end position="130"/>
    </location>
</feature>
<dbReference type="AlphaFoldDB" id="A0A3M0KZL3"/>